<dbReference type="InterPro" id="IPR020837">
    <property type="entry name" value="Fibrinogen_CS"/>
</dbReference>
<dbReference type="Proteomes" id="UP000008744">
    <property type="component" value="Unassembled WGS sequence"/>
</dbReference>
<sequence length="273" mass="30589">MGTYFAKLLSALAETGSLKSPVHQPGEKSPFQQLLEQQERIGNQAPSSCRNFIGSSDIHMITVPGVDPFPVPCESRVAGPGWIVVQRRIDGAVSFERQWAEYMNGFGDLSGEFFIGLQKLHCLTKHRRHELYIELQDFNGSVAHARYDNFQVGSEEEAFELQSLGEFSGTAGDSLTHHLNGNFSTPDQDSNPSTTEICPPISNFGGWWFEDCAQSSLNGRYMDYDANADNTQRGIFWASWRPSDRMALIKSVKIMIRDLEQPWKVTETTANTD</sequence>
<name>B4GKG8_DROPE</name>
<proteinExistence type="predicted"/>
<dbReference type="PANTHER" id="PTHR19143">
    <property type="entry name" value="FIBRINOGEN/TENASCIN/ANGIOPOEITIN"/>
    <property type="match status" value="1"/>
</dbReference>
<organism evidence="4">
    <name type="scientific">Drosophila persimilis</name>
    <name type="common">Fruit fly</name>
    <dbReference type="NCBI Taxonomy" id="7234"/>
    <lineage>
        <taxon>Eukaryota</taxon>
        <taxon>Metazoa</taxon>
        <taxon>Ecdysozoa</taxon>
        <taxon>Arthropoda</taxon>
        <taxon>Hexapoda</taxon>
        <taxon>Insecta</taxon>
        <taxon>Pterygota</taxon>
        <taxon>Neoptera</taxon>
        <taxon>Endopterygota</taxon>
        <taxon>Diptera</taxon>
        <taxon>Brachycera</taxon>
        <taxon>Muscomorpha</taxon>
        <taxon>Ephydroidea</taxon>
        <taxon>Drosophilidae</taxon>
        <taxon>Drosophila</taxon>
        <taxon>Sophophora</taxon>
    </lineage>
</organism>
<gene>
    <name evidence="3" type="primary">Dper\GL26079</name>
    <name evidence="3" type="ORF">Dper_GL26079</name>
</gene>
<dbReference type="InterPro" id="IPR050373">
    <property type="entry name" value="Fibrinogen_C-term_domain"/>
</dbReference>
<dbReference type="SMART" id="SM00186">
    <property type="entry name" value="FBG"/>
    <property type="match status" value="1"/>
</dbReference>
<feature type="domain" description="Fibrinogen C-terminal" evidence="2">
    <location>
        <begin position="40"/>
        <end position="260"/>
    </location>
</feature>
<dbReference type="Gene3D" id="3.90.215.10">
    <property type="entry name" value="Gamma Fibrinogen, chain A, domain 1"/>
    <property type="match status" value="1"/>
</dbReference>
<dbReference type="GO" id="GO:0005615">
    <property type="term" value="C:extracellular space"/>
    <property type="evidence" value="ECO:0007669"/>
    <property type="project" value="TreeGrafter"/>
</dbReference>
<dbReference type="EMBL" id="CH479184">
    <property type="protein sequence ID" value="EDW37134.1"/>
    <property type="molecule type" value="Genomic_DNA"/>
</dbReference>
<protein>
    <submittedName>
        <fullName evidence="3">GL26079</fullName>
    </submittedName>
</protein>
<dbReference type="InterPro" id="IPR002181">
    <property type="entry name" value="Fibrinogen_a/b/g_C_dom"/>
</dbReference>
<evidence type="ECO:0000313" key="4">
    <source>
        <dbReference type="Proteomes" id="UP000008744"/>
    </source>
</evidence>
<evidence type="ECO:0000256" key="1">
    <source>
        <dbReference type="ARBA" id="ARBA00023157"/>
    </source>
</evidence>
<dbReference type="CDD" id="cd00087">
    <property type="entry name" value="FReD"/>
    <property type="match status" value="1"/>
</dbReference>
<dbReference type="PhylomeDB" id="B4GKG8"/>
<dbReference type="AlphaFoldDB" id="B4GKG8"/>
<dbReference type="PROSITE" id="PS00514">
    <property type="entry name" value="FIBRINOGEN_C_1"/>
    <property type="match status" value="1"/>
</dbReference>
<dbReference type="OMA" id="DIHMITV"/>
<dbReference type="OrthoDB" id="6145874at2759"/>
<dbReference type="SMR" id="B4GKG8"/>
<evidence type="ECO:0000313" key="3">
    <source>
        <dbReference type="EMBL" id="EDW37134.1"/>
    </source>
</evidence>
<keyword evidence="4" id="KW-1185">Reference proteome</keyword>
<dbReference type="eggNOG" id="KOG2579">
    <property type="taxonomic scope" value="Eukaryota"/>
</dbReference>
<dbReference type="SUPFAM" id="SSF56496">
    <property type="entry name" value="Fibrinogen C-terminal domain-like"/>
    <property type="match status" value="1"/>
</dbReference>
<keyword evidence="1" id="KW-1015">Disulfide bond</keyword>
<accession>B4GKG8</accession>
<dbReference type="InterPro" id="IPR036056">
    <property type="entry name" value="Fibrinogen-like_C"/>
</dbReference>
<evidence type="ECO:0000259" key="2">
    <source>
        <dbReference type="PROSITE" id="PS51406"/>
    </source>
</evidence>
<dbReference type="Pfam" id="PF00147">
    <property type="entry name" value="Fibrinogen_C"/>
    <property type="match status" value="1"/>
</dbReference>
<dbReference type="PROSITE" id="PS51406">
    <property type="entry name" value="FIBRINOGEN_C_2"/>
    <property type="match status" value="1"/>
</dbReference>
<dbReference type="PANTHER" id="PTHR19143:SF327">
    <property type="entry name" value="FI21813P1-RELATED"/>
    <property type="match status" value="1"/>
</dbReference>
<dbReference type="InterPro" id="IPR014716">
    <property type="entry name" value="Fibrinogen_a/b/g_C_1"/>
</dbReference>
<dbReference type="STRING" id="7234.B4GKG8"/>
<reference evidence="3 4" key="1">
    <citation type="journal article" date="2007" name="Nature">
        <title>Evolution of genes and genomes on the Drosophila phylogeny.</title>
        <authorList>
            <consortium name="Drosophila 12 Genomes Consortium"/>
            <person name="Clark A.G."/>
            <person name="Eisen M.B."/>
            <person name="Smith D.R."/>
            <person name="Bergman C.M."/>
            <person name="Oliver B."/>
            <person name="Markow T.A."/>
            <person name="Kaufman T.C."/>
            <person name="Kellis M."/>
            <person name="Gelbart W."/>
            <person name="Iyer V.N."/>
            <person name="Pollard D.A."/>
            <person name="Sackton T.B."/>
            <person name="Larracuente A.M."/>
            <person name="Singh N.D."/>
            <person name="Abad J.P."/>
            <person name="Abt D.N."/>
            <person name="Adryan B."/>
            <person name="Aguade M."/>
            <person name="Akashi H."/>
            <person name="Anderson W.W."/>
            <person name="Aquadro C.F."/>
            <person name="Ardell D.H."/>
            <person name="Arguello R."/>
            <person name="Artieri C.G."/>
            <person name="Barbash D.A."/>
            <person name="Barker D."/>
            <person name="Barsanti P."/>
            <person name="Batterham P."/>
            <person name="Batzoglou S."/>
            <person name="Begun D."/>
            <person name="Bhutkar A."/>
            <person name="Blanco E."/>
            <person name="Bosak S.A."/>
            <person name="Bradley R.K."/>
            <person name="Brand A.D."/>
            <person name="Brent M.R."/>
            <person name="Brooks A.N."/>
            <person name="Brown R.H."/>
            <person name="Butlin R.K."/>
            <person name="Caggese C."/>
            <person name="Calvi B.R."/>
            <person name="Bernardo de Carvalho A."/>
            <person name="Caspi A."/>
            <person name="Castrezana S."/>
            <person name="Celniker S.E."/>
            <person name="Chang J.L."/>
            <person name="Chapple C."/>
            <person name="Chatterji S."/>
            <person name="Chinwalla A."/>
            <person name="Civetta A."/>
            <person name="Clifton S.W."/>
            <person name="Comeron J.M."/>
            <person name="Costello J.C."/>
            <person name="Coyne J.A."/>
            <person name="Daub J."/>
            <person name="David R.G."/>
            <person name="Delcher A.L."/>
            <person name="Delehaunty K."/>
            <person name="Do C.B."/>
            <person name="Ebling H."/>
            <person name="Edwards K."/>
            <person name="Eickbush T."/>
            <person name="Evans J.D."/>
            <person name="Filipski A."/>
            <person name="Findeiss S."/>
            <person name="Freyhult E."/>
            <person name="Fulton L."/>
            <person name="Fulton R."/>
            <person name="Garcia A.C."/>
            <person name="Gardiner A."/>
            <person name="Garfield D.A."/>
            <person name="Garvin B.E."/>
            <person name="Gibson G."/>
            <person name="Gilbert D."/>
            <person name="Gnerre S."/>
            <person name="Godfrey J."/>
            <person name="Good R."/>
            <person name="Gotea V."/>
            <person name="Gravely B."/>
            <person name="Greenberg A.J."/>
            <person name="Griffiths-Jones S."/>
            <person name="Gross S."/>
            <person name="Guigo R."/>
            <person name="Gustafson E.A."/>
            <person name="Haerty W."/>
            <person name="Hahn M.W."/>
            <person name="Halligan D.L."/>
            <person name="Halpern A.L."/>
            <person name="Halter G.M."/>
            <person name="Han M.V."/>
            <person name="Heger A."/>
            <person name="Hillier L."/>
            <person name="Hinrichs A.S."/>
            <person name="Holmes I."/>
            <person name="Hoskins R.A."/>
            <person name="Hubisz M.J."/>
            <person name="Hultmark D."/>
            <person name="Huntley M.A."/>
            <person name="Jaffe D.B."/>
            <person name="Jagadeeshan S."/>
            <person name="Jeck W.R."/>
            <person name="Johnson J."/>
            <person name="Jones C.D."/>
            <person name="Jordan W.C."/>
            <person name="Karpen G.H."/>
            <person name="Kataoka E."/>
            <person name="Keightley P.D."/>
            <person name="Kheradpour P."/>
            <person name="Kirkness E.F."/>
            <person name="Koerich L.B."/>
            <person name="Kristiansen K."/>
            <person name="Kudrna D."/>
            <person name="Kulathinal R.J."/>
            <person name="Kumar S."/>
            <person name="Kwok R."/>
            <person name="Lander E."/>
            <person name="Langley C.H."/>
            <person name="Lapoint R."/>
            <person name="Lazzaro B.P."/>
            <person name="Lee S.J."/>
            <person name="Levesque L."/>
            <person name="Li R."/>
            <person name="Lin C.F."/>
            <person name="Lin M.F."/>
            <person name="Lindblad-Toh K."/>
            <person name="Llopart A."/>
            <person name="Long M."/>
            <person name="Low L."/>
            <person name="Lozovsky E."/>
            <person name="Lu J."/>
            <person name="Luo M."/>
            <person name="Machado C.A."/>
            <person name="Makalowski W."/>
            <person name="Marzo M."/>
            <person name="Matsuda M."/>
            <person name="Matzkin L."/>
            <person name="McAllister B."/>
            <person name="McBride C.S."/>
            <person name="McKernan B."/>
            <person name="McKernan K."/>
            <person name="Mendez-Lago M."/>
            <person name="Minx P."/>
            <person name="Mollenhauer M.U."/>
            <person name="Montooth K."/>
            <person name="Mount S.M."/>
            <person name="Mu X."/>
            <person name="Myers E."/>
            <person name="Negre B."/>
            <person name="Newfeld S."/>
            <person name="Nielsen R."/>
            <person name="Noor M.A."/>
            <person name="O'Grady P."/>
            <person name="Pachter L."/>
            <person name="Papaceit M."/>
            <person name="Parisi M.J."/>
            <person name="Parisi M."/>
            <person name="Parts L."/>
            <person name="Pedersen J.S."/>
            <person name="Pesole G."/>
            <person name="Phillippy A.M."/>
            <person name="Ponting C.P."/>
            <person name="Pop M."/>
            <person name="Porcelli D."/>
            <person name="Powell J.R."/>
            <person name="Prohaska S."/>
            <person name="Pruitt K."/>
            <person name="Puig M."/>
            <person name="Quesneville H."/>
            <person name="Ram K.R."/>
            <person name="Rand D."/>
            <person name="Rasmussen M.D."/>
            <person name="Reed L.K."/>
            <person name="Reenan R."/>
            <person name="Reily A."/>
            <person name="Remington K.A."/>
            <person name="Rieger T.T."/>
            <person name="Ritchie M.G."/>
            <person name="Robin C."/>
            <person name="Rogers Y.H."/>
            <person name="Rohde C."/>
            <person name="Rozas J."/>
            <person name="Rubenfield M.J."/>
            <person name="Ruiz A."/>
            <person name="Russo S."/>
            <person name="Salzberg S.L."/>
            <person name="Sanchez-Gracia A."/>
            <person name="Saranga D.J."/>
            <person name="Sato H."/>
            <person name="Schaeffer S.W."/>
            <person name="Schatz M.C."/>
            <person name="Schlenke T."/>
            <person name="Schwartz R."/>
            <person name="Segarra C."/>
            <person name="Singh R.S."/>
            <person name="Sirot L."/>
            <person name="Sirota M."/>
            <person name="Sisneros N.B."/>
            <person name="Smith C.D."/>
            <person name="Smith T.F."/>
            <person name="Spieth J."/>
            <person name="Stage D.E."/>
            <person name="Stark A."/>
            <person name="Stephan W."/>
            <person name="Strausberg R.L."/>
            <person name="Strempel S."/>
            <person name="Sturgill D."/>
            <person name="Sutton G."/>
            <person name="Sutton G.G."/>
            <person name="Tao W."/>
            <person name="Teichmann S."/>
            <person name="Tobari Y.N."/>
            <person name="Tomimura Y."/>
            <person name="Tsolas J.M."/>
            <person name="Valente V.L."/>
            <person name="Venter E."/>
            <person name="Venter J.C."/>
            <person name="Vicario S."/>
            <person name="Vieira F.G."/>
            <person name="Vilella A.J."/>
            <person name="Villasante A."/>
            <person name="Walenz B."/>
            <person name="Wang J."/>
            <person name="Wasserman M."/>
            <person name="Watts T."/>
            <person name="Wilson D."/>
            <person name="Wilson R.K."/>
            <person name="Wing R.A."/>
            <person name="Wolfner M.F."/>
            <person name="Wong A."/>
            <person name="Wong G.K."/>
            <person name="Wu C.I."/>
            <person name="Wu G."/>
            <person name="Yamamoto D."/>
            <person name="Yang H.P."/>
            <person name="Yang S.P."/>
            <person name="Yorke J.A."/>
            <person name="Yoshida K."/>
            <person name="Zdobnov E."/>
            <person name="Zhang P."/>
            <person name="Zhang Y."/>
            <person name="Zimin A.V."/>
            <person name="Baldwin J."/>
            <person name="Abdouelleil A."/>
            <person name="Abdulkadir J."/>
            <person name="Abebe A."/>
            <person name="Abera B."/>
            <person name="Abreu J."/>
            <person name="Acer S.C."/>
            <person name="Aftuck L."/>
            <person name="Alexander A."/>
            <person name="An P."/>
            <person name="Anderson E."/>
            <person name="Anderson S."/>
            <person name="Arachi H."/>
            <person name="Azer M."/>
            <person name="Bachantsang P."/>
            <person name="Barry A."/>
            <person name="Bayul T."/>
            <person name="Berlin A."/>
            <person name="Bessette D."/>
            <person name="Bloom T."/>
            <person name="Blye J."/>
            <person name="Boguslavskiy L."/>
            <person name="Bonnet C."/>
            <person name="Boukhgalter B."/>
            <person name="Bourzgui I."/>
            <person name="Brown A."/>
            <person name="Cahill P."/>
            <person name="Channer S."/>
            <person name="Cheshatsang Y."/>
            <person name="Chuda L."/>
            <person name="Citroen M."/>
            <person name="Collymore A."/>
            <person name="Cooke P."/>
            <person name="Costello M."/>
            <person name="D'Aco K."/>
            <person name="Daza R."/>
            <person name="De Haan G."/>
            <person name="DeGray S."/>
            <person name="DeMaso C."/>
            <person name="Dhargay N."/>
            <person name="Dooley K."/>
            <person name="Dooley E."/>
            <person name="Doricent M."/>
            <person name="Dorje P."/>
            <person name="Dorjee K."/>
            <person name="Dupes A."/>
            <person name="Elong R."/>
            <person name="Falk J."/>
            <person name="Farina A."/>
            <person name="Faro S."/>
            <person name="Ferguson D."/>
            <person name="Fisher S."/>
            <person name="Foley C.D."/>
            <person name="Franke A."/>
            <person name="Friedrich D."/>
            <person name="Gadbois L."/>
            <person name="Gearin G."/>
            <person name="Gearin C.R."/>
            <person name="Giannoukos G."/>
            <person name="Goode T."/>
            <person name="Graham J."/>
            <person name="Grandbois E."/>
            <person name="Grewal S."/>
            <person name="Gyaltsen K."/>
            <person name="Hafez N."/>
            <person name="Hagos B."/>
            <person name="Hall J."/>
            <person name="Henson C."/>
            <person name="Hollinger A."/>
            <person name="Honan T."/>
            <person name="Huard M.D."/>
            <person name="Hughes L."/>
            <person name="Hurhula B."/>
            <person name="Husby M.E."/>
            <person name="Kamat A."/>
            <person name="Kanga B."/>
            <person name="Kashin S."/>
            <person name="Khazanovich D."/>
            <person name="Kisner P."/>
            <person name="Lance K."/>
            <person name="Lara M."/>
            <person name="Lee W."/>
            <person name="Lennon N."/>
            <person name="Letendre F."/>
            <person name="LeVine R."/>
            <person name="Lipovsky A."/>
            <person name="Liu X."/>
            <person name="Liu J."/>
            <person name="Liu S."/>
            <person name="Lokyitsang T."/>
            <person name="Lokyitsang Y."/>
            <person name="Lubonja R."/>
            <person name="Lui A."/>
            <person name="MacDonald P."/>
            <person name="Magnisalis V."/>
            <person name="Maru K."/>
            <person name="Matthews C."/>
            <person name="McCusker W."/>
            <person name="McDonough S."/>
            <person name="Mehta T."/>
            <person name="Meldrim J."/>
            <person name="Meneus L."/>
            <person name="Mihai O."/>
            <person name="Mihalev A."/>
            <person name="Mihova T."/>
            <person name="Mittelman R."/>
            <person name="Mlenga V."/>
            <person name="Montmayeur A."/>
            <person name="Mulrain L."/>
            <person name="Navidi A."/>
            <person name="Naylor J."/>
            <person name="Negash T."/>
            <person name="Nguyen T."/>
            <person name="Nguyen N."/>
            <person name="Nicol R."/>
            <person name="Norbu C."/>
            <person name="Norbu N."/>
            <person name="Novod N."/>
            <person name="O'Neill B."/>
            <person name="Osman S."/>
            <person name="Markiewicz E."/>
            <person name="Oyono O.L."/>
            <person name="Patti C."/>
            <person name="Phunkhang P."/>
            <person name="Pierre F."/>
            <person name="Priest M."/>
            <person name="Raghuraman S."/>
            <person name="Rege F."/>
            <person name="Reyes R."/>
            <person name="Rise C."/>
            <person name="Rogov P."/>
            <person name="Ross K."/>
            <person name="Ryan E."/>
            <person name="Settipalli S."/>
            <person name="Shea T."/>
            <person name="Sherpa N."/>
            <person name="Shi L."/>
            <person name="Shih D."/>
            <person name="Sparrow T."/>
            <person name="Spaulding J."/>
            <person name="Stalker J."/>
            <person name="Stange-Thomann N."/>
            <person name="Stavropoulos S."/>
            <person name="Stone C."/>
            <person name="Strader C."/>
            <person name="Tesfaye S."/>
            <person name="Thomson T."/>
            <person name="Thoulutsang Y."/>
            <person name="Thoulutsang D."/>
            <person name="Topham K."/>
            <person name="Topping I."/>
            <person name="Tsamla T."/>
            <person name="Vassiliev H."/>
            <person name="Vo A."/>
            <person name="Wangchuk T."/>
            <person name="Wangdi T."/>
            <person name="Weiand M."/>
            <person name="Wilkinson J."/>
            <person name="Wilson A."/>
            <person name="Yadav S."/>
            <person name="Young G."/>
            <person name="Yu Q."/>
            <person name="Zembek L."/>
            <person name="Zhong D."/>
            <person name="Zimmer A."/>
            <person name="Zwirko Z."/>
            <person name="Jaffe D.B."/>
            <person name="Alvarez P."/>
            <person name="Brockman W."/>
            <person name="Butler J."/>
            <person name="Chin C."/>
            <person name="Gnerre S."/>
            <person name="Grabherr M."/>
            <person name="Kleber M."/>
            <person name="Mauceli E."/>
            <person name="MacCallum I."/>
        </authorList>
    </citation>
    <scope>NUCLEOTIDE SEQUENCE [LARGE SCALE GENOMIC DNA]</scope>
    <source>
        <strain evidence="4">MSH-3 / Tucson 14011-0111.49</strain>
    </source>
</reference>
<dbReference type="HOGENOM" id="CLU_038628_1_2_1"/>